<accession>G2E8A9</accession>
<evidence type="ECO:0000256" key="1">
    <source>
        <dbReference type="ARBA" id="ARBA00022500"/>
    </source>
</evidence>
<comment type="caution">
    <text evidence="8">The sequence shown here is derived from an EMBL/GenBank/DDBJ whole genome shotgun (WGS) entry which is preliminary data.</text>
</comment>
<evidence type="ECO:0000256" key="4">
    <source>
        <dbReference type="SAM" id="Coils"/>
    </source>
</evidence>
<dbReference type="Gene3D" id="1.10.287.950">
    <property type="entry name" value="Methyl-accepting chemotaxis protein"/>
    <property type="match status" value="1"/>
</dbReference>
<keyword evidence="3" id="KW-0807">Transducer</keyword>
<dbReference type="PATRIC" id="fig|765913.3.peg.4591"/>
<gene>
    <name evidence="8" type="ORF">ThidrDRAFT_4523</name>
</gene>
<reference evidence="8 9" key="1">
    <citation type="submission" date="2011-06" db="EMBL/GenBank/DDBJ databases">
        <title>The draft genome of Thiorhodococcus drewsii AZ1.</title>
        <authorList>
            <consortium name="US DOE Joint Genome Institute (JGI-PGF)"/>
            <person name="Lucas S."/>
            <person name="Han J."/>
            <person name="Lapidus A."/>
            <person name="Cheng J.-F."/>
            <person name="Goodwin L."/>
            <person name="Pitluck S."/>
            <person name="Peters L."/>
            <person name="Land M.L."/>
            <person name="Hauser L."/>
            <person name="Vogl K."/>
            <person name="Liu Z."/>
            <person name="Imhoff J."/>
            <person name="Thiel V."/>
            <person name="Frigaard N.-U."/>
            <person name="Bryant D.A."/>
            <person name="Woyke T.J."/>
        </authorList>
    </citation>
    <scope>NUCLEOTIDE SEQUENCE [LARGE SCALE GENOMIC DNA]</scope>
    <source>
        <strain evidence="8 9">AZ1</strain>
    </source>
</reference>
<dbReference type="InterPro" id="IPR004089">
    <property type="entry name" value="MCPsignal_dom"/>
</dbReference>
<evidence type="ECO:0000256" key="5">
    <source>
        <dbReference type="SAM" id="MobiDB-lite"/>
    </source>
</evidence>
<dbReference type="AlphaFoldDB" id="G2E8A9"/>
<keyword evidence="6" id="KW-0472">Membrane</keyword>
<proteinExistence type="inferred from homology"/>
<feature type="region of interest" description="Disordered" evidence="5">
    <location>
        <begin position="412"/>
        <end position="472"/>
    </location>
</feature>
<keyword evidence="6" id="KW-0812">Transmembrane</keyword>
<feature type="coiled-coil region" evidence="4">
    <location>
        <begin position="590"/>
        <end position="635"/>
    </location>
</feature>
<dbReference type="PROSITE" id="PS50111">
    <property type="entry name" value="CHEMOTAXIS_TRANSDUC_2"/>
    <property type="match status" value="1"/>
</dbReference>
<dbReference type="GO" id="GO:0006935">
    <property type="term" value="P:chemotaxis"/>
    <property type="evidence" value="ECO:0007669"/>
    <property type="project" value="UniProtKB-KW"/>
</dbReference>
<evidence type="ECO:0000313" key="8">
    <source>
        <dbReference type="EMBL" id="EGV27663.1"/>
    </source>
</evidence>
<evidence type="ECO:0000256" key="2">
    <source>
        <dbReference type="ARBA" id="ARBA00029447"/>
    </source>
</evidence>
<dbReference type="InterPro" id="IPR051310">
    <property type="entry name" value="MCP_chemotaxis"/>
</dbReference>
<comment type="similarity">
    <text evidence="2">Belongs to the methyl-accepting chemotaxis (MCP) protein family.</text>
</comment>
<organism evidence="8 9">
    <name type="scientific">Thiorhodococcus drewsii AZ1</name>
    <dbReference type="NCBI Taxonomy" id="765913"/>
    <lineage>
        <taxon>Bacteria</taxon>
        <taxon>Pseudomonadati</taxon>
        <taxon>Pseudomonadota</taxon>
        <taxon>Gammaproteobacteria</taxon>
        <taxon>Chromatiales</taxon>
        <taxon>Chromatiaceae</taxon>
        <taxon>Thiorhodococcus</taxon>
    </lineage>
</organism>
<dbReference type="Proteomes" id="UP000004200">
    <property type="component" value="Unassembled WGS sequence"/>
</dbReference>
<dbReference type="EMBL" id="AFWT01000072">
    <property type="protein sequence ID" value="EGV27663.1"/>
    <property type="molecule type" value="Genomic_DNA"/>
</dbReference>
<keyword evidence="9" id="KW-1185">Reference proteome</keyword>
<protein>
    <submittedName>
        <fullName evidence="8">Methyl-accepting chemotaxis sensory transducer</fullName>
    </submittedName>
</protein>
<feature type="transmembrane region" description="Helical" evidence="6">
    <location>
        <begin position="20"/>
        <end position="38"/>
    </location>
</feature>
<dbReference type="InterPro" id="IPR025991">
    <property type="entry name" value="Chemoreceptor_zinc-bind_dom"/>
</dbReference>
<evidence type="ECO:0000313" key="9">
    <source>
        <dbReference type="Proteomes" id="UP000004200"/>
    </source>
</evidence>
<sequence length="649" mass="70755">MKHESTSQATGIRLRTKIALGFGTVLLLMTLSAIWGSLGLSRLMGLSKDVVRDDNFRTELARREIDHLTWASQLSAFVFDSNVHHLSVQLDPKQCAFGRWYFSAEKARAEQRFPAIAPDLEAIDEPHRRLHASAAKIAEVYREVDPRLVERIQDLELGHLKWASKIETALLNQSNRLDVETDHTQCPLGRFLYGPERAAFRATYPEIDRSLTAIESAHQALHASARDLTAMLERGEPTGARAIFVSRTQPALTEVQQGLEQVQEQAHKRMQGVREAAAIYNDETIPQLHRVQERLGNIAQLVAEHSAQTQGALNQDGQQTQWLQLIVAAISLALGTLLAWLIIRSTLRQLGGEPADLAMATQQLSHGDLTQEIALRKDDRSSLASHMAKMIVQLRQIVTDVRTGADNLTSASGEVSATSQSLSQGATEQAASVEQTSASIAQMKASVQQNSDHARSTSQVARQTADEARQGGEAVARTVTAMKDIAGKVSQIEDIAYKTNLLALNATIEAASAGEHGKGFTVVAAEVRKLAETSGAVAREISDLAKGSLAVAEEAGQRLEAMVPRIIETANLIGEIAASSAEQTAGIRQINDAMTQLDRTTQQNASASEELAATAEELSAQAALLRETIAFFQVERTRLETDRRENTSR</sequence>
<feature type="compositionally biased region" description="Polar residues" evidence="5">
    <location>
        <begin position="412"/>
        <end position="462"/>
    </location>
</feature>
<dbReference type="STRING" id="765913.ThidrDRAFT_4523"/>
<dbReference type="Gene3D" id="1.20.120.30">
    <property type="entry name" value="Aspartate receptor, ligand-binding domain"/>
    <property type="match status" value="1"/>
</dbReference>
<dbReference type="eggNOG" id="COG0840">
    <property type="taxonomic scope" value="Bacteria"/>
</dbReference>
<keyword evidence="4" id="KW-0175">Coiled coil</keyword>
<dbReference type="SUPFAM" id="SSF58104">
    <property type="entry name" value="Methyl-accepting chemotaxis protein (MCP) signaling domain"/>
    <property type="match status" value="1"/>
</dbReference>
<evidence type="ECO:0000256" key="3">
    <source>
        <dbReference type="PROSITE-ProRule" id="PRU00284"/>
    </source>
</evidence>
<dbReference type="SMART" id="SM00283">
    <property type="entry name" value="MA"/>
    <property type="match status" value="1"/>
</dbReference>
<dbReference type="PANTHER" id="PTHR43531:SF11">
    <property type="entry name" value="METHYL-ACCEPTING CHEMOTAXIS PROTEIN 3"/>
    <property type="match status" value="1"/>
</dbReference>
<dbReference type="Pfam" id="PF00015">
    <property type="entry name" value="MCPsignal"/>
    <property type="match status" value="1"/>
</dbReference>
<keyword evidence="6" id="KW-1133">Transmembrane helix</keyword>
<feature type="domain" description="Methyl-accepting transducer" evidence="7">
    <location>
        <begin position="404"/>
        <end position="619"/>
    </location>
</feature>
<dbReference type="Pfam" id="PF13682">
    <property type="entry name" value="CZB"/>
    <property type="match status" value="2"/>
</dbReference>
<dbReference type="PANTHER" id="PTHR43531">
    <property type="entry name" value="PROTEIN ICFG"/>
    <property type="match status" value="1"/>
</dbReference>
<keyword evidence="1" id="KW-0145">Chemotaxis</keyword>
<dbReference type="GO" id="GO:0005886">
    <property type="term" value="C:plasma membrane"/>
    <property type="evidence" value="ECO:0007669"/>
    <property type="project" value="TreeGrafter"/>
</dbReference>
<dbReference type="GO" id="GO:0004888">
    <property type="term" value="F:transmembrane signaling receptor activity"/>
    <property type="evidence" value="ECO:0007669"/>
    <property type="project" value="TreeGrafter"/>
</dbReference>
<name>G2E8A9_9GAMM</name>
<dbReference type="RefSeq" id="WP_007043235.1">
    <property type="nucleotide sequence ID" value="NZ_AFWT01000072.1"/>
</dbReference>
<dbReference type="GO" id="GO:0007165">
    <property type="term" value="P:signal transduction"/>
    <property type="evidence" value="ECO:0007669"/>
    <property type="project" value="UniProtKB-KW"/>
</dbReference>
<evidence type="ECO:0000256" key="6">
    <source>
        <dbReference type="SAM" id="Phobius"/>
    </source>
</evidence>
<evidence type="ECO:0000259" key="7">
    <source>
        <dbReference type="PROSITE" id="PS50111"/>
    </source>
</evidence>